<dbReference type="Pfam" id="PF04321">
    <property type="entry name" value="RmlD_sub_bind"/>
    <property type="match status" value="1"/>
</dbReference>
<dbReference type="GO" id="GO:0019305">
    <property type="term" value="P:dTDP-rhamnose biosynthetic process"/>
    <property type="evidence" value="ECO:0007669"/>
    <property type="project" value="UniProtKB-UniPathway"/>
</dbReference>
<comment type="similarity">
    <text evidence="1 2">Belongs to the dTDP-4-dehydrorhamnose reductase family.</text>
</comment>
<dbReference type="PANTHER" id="PTHR10491:SF4">
    <property type="entry name" value="METHIONINE ADENOSYLTRANSFERASE 2 SUBUNIT BETA"/>
    <property type="match status" value="1"/>
</dbReference>
<name>A0A1E5QM80_9CYAN</name>
<dbReference type="SUPFAM" id="SSF51735">
    <property type="entry name" value="NAD(P)-binding Rossmann-fold domains"/>
    <property type="match status" value="1"/>
</dbReference>
<dbReference type="InterPro" id="IPR036291">
    <property type="entry name" value="NAD(P)-bd_dom_sf"/>
</dbReference>
<gene>
    <name evidence="5" type="ORF">BH720_08145</name>
</gene>
<keyword evidence="3" id="KW-0732">Signal</keyword>
<dbReference type="OrthoDB" id="9803892at2"/>
<dbReference type="InterPro" id="IPR005913">
    <property type="entry name" value="dTDP_dehydrorham_reduct"/>
</dbReference>
<feature type="chain" id="PRO_5009184368" description="dTDP-4-dehydrorhamnose reductase" evidence="3">
    <location>
        <begin position="22"/>
        <end position="291"/>
    </location>
</feature>
<dbReference type="EC" id="1.1.1.133" evidence="2"/>
<dbReference type="EMBL" id="MJGC01000045">
    <property type="protein sequence ID" value="OEJ75738.1"/>
    <property type="molecule type" value="Genomic_DNA"/>
</dbReference>
<dbReference type="GO" id="GO:0048269">
    <property type="term" value="C:methionine adenosyltransferase complex"/>
    <property type="evidence" value="ECO:0007669"/>
    <property type="project" value="TreeGrafter"/>
</dbReference>
<sequence length="291" mass="31584">MKKLLVTGASGFLGWNLCSLAAQHYQVFGTYTTKTVTLPRVTLAPVDLTDFAALKTLWQQIQPDAVIHLAAKSAPNFCQTHPQLSYALNVEATAHLASLAADSEIPFVFTSTDLVFDGTKPPYRETDAVNPISRYAEHKVLAEQEVLQRYPDATVCRMPLMFGAVPTGATSFIQPFLKILRQGENLSLFADEYRTPASAPTAAQGLLLALETAQGLLHLGGRERVSRYEFGCLMAEVLELPKAQITACQQKDVPMAAPRPQDVSLDSSVAFALGYCPLSLKAELLALKGCV</sequence>
<feature type="domain" description="RmlD-like substrate binding" evidence="4">
    <location>
        <begin position="3"/>
        <end position="270"/>
    </location>
</feature>
<dbReference type="InterPro" id="IPR029903">
    <property type="entry name" value="RmlD-like-bd"/>
</dbReference>
<dbReference type="PANTHER" id="PTHR10491">
    <property type="entry name" value="DTDP-4-DEHYDRORHAMNOSE REDUCTASE"/>
    <property type="match status" value="1"/>
</dbReference>
<dbReference type="GO" id="GO:0048270">
    <property type="term" value="F:methionine adenosyltransferase regulator activity"/>
    <property type="evidence" value="ECO:0007669"/>
    <property type="project" value="TreeGrafter"/>
</dbReference>
<keyword evidence="2" id="KW-0521">NADP</keyword>
<comment type="pathway">
    <text evidence="2">Carbohydrate biosynthesis; dTDP-L-rhamnose biosynthesis.</text>
</comment>
<accession>A0A1E5QM80</accession>
<feature type="signal peptide" evidence="3">
    <location>
        <begin position="1"/>
        <end position="21"/>
    </location>
</feature>
<evidence type="ECO:0000256" key="1">
    <source>
        <dbReference type="ARBA" id="ARBA00010944"/>
    </source>
</evidence>
<evidence type="ECO:0000256" key="3">
    <source>
        <dbReference type="SAM" id="SignalP"/>
    </source>
</evidence>
<protein>
    <recommendedName>
        <fullName evidence="2">dTDP-4-dehydrorhamnose reductase</fullName>
        <ecNumber evidence="2">1.1.1.133</ecNumber>
    </recommendedName>
</protein>
<dbReference type="AlphaFoldDB" id="A0A1E5QM80"/>
<dbReference type="STRING" id="1781255.BH720_08145"/>
<dbReference type="UniPathway" id="UPA00124"/>
<comment type="function">
    <text evidence="2">Catalyzes the reduction of dTDP-6-deoxy-L-lyxo-4-hexulose to yield dTDP-L-rhamnose.</text>
</comment>
<dbReference type="CDD" id="cd05254">
    <property type="entry name" value="dTDP_HR_like_SDR_e"/>
    <property type="match status" value="1"/>
</dbReference>
<proteinExistence type="inferred from homology"/>
<reference evidence="5" key="1">
    <citation type="submission" date="2016-09" db="EMBL/GenBank/DDBJ databases">
        <title>Draft genome of thermotolerant cyanobacterium Desertifilum sp. strain IPPAS B-1220.</title>
        <authorList>
            <person name="Sinetova M.A."/>
            <person name="Bolakhan K."/>
            <person name="Zayadan B.K."/>
            <person name="Mironov K.S."/>
            <person name="Ustinova V."/>
            <person name="Kupriyanova E.V."/>
            <person name="Sidorov R.A."/>
            <person name="Skrypnik A.N."/>
            <person name="Gogoleva N.E."/>
            <person name="Gogolev Y.V."/>
            <person name="Los D.A."/>
        </authorList>
    </citation>
    <scope>NUCLEOTIDE SEQUENCE [LARGE SCALE GENOMIC DNA]</scope>
    <source>
        <strain evidence="5">IPPAS B-1220</strain>
    </source>
</reference>
<dbReference type="Gene3D" id="3.40.50.720">
    <property type="entry name" value="NAD(P)-binding Rossmann-like Domain"/>
    <property type="match status" value="1"/>
</dbReference>
<evidence type="ECO:0000313" key="5">
    <source>
        <dbReference type="EMBL" id="OEJ75738.1"/>
    </source>
</evidence>
<evidence type="ECO:0000256" key="2">
    <source>
        <dbReference type="RuleBase" id="RU364082"/>
    </source>
</evidence>
<keyword evidence="2" id="KW-0560">Oxidoreductase</keyword>
<organism evidence="5">
    <name type="scientific">Desertifilum tharense IPPAS B-1220</name>
    <dbReference type="NCBI Taxonomy" id="1781255"/>
    <lineage>
        <taxon>Bacteria</taxon>
        <taxon>Bacillati</taxon>
        <taxon>Cyanobacteriota</taxon>
        <taxon>Cyanophyceae</taxon>
        <taxon>Desertifilales</taxon>
        <taxon>Desertifilaceae</taxon>
        <taxon>Desertifilum</taxon>
    </lineage>
</organism>
<dbReference type="GO" id="GO:0008831">
    <property type="term" value="F:dTDP-4-dehydrorhamnose reductase activity"/>
    <property type="evidence" value="ECO:0007669"/>
    <property type="project" value="UniProtKB-EC"/>
</dbReference>
<dbReference type="GO" id="GO:0006556">
    <property type="term" value="P:S-adenosylmethionine biosynthetic process"/>
    <property type="evidence" value="ECO:0007669"/>
    <property type="project" value="TreeGrafter"/>
</dbReference>
<evidence type="ECO:0000259" key="4">
    <source>
        <dbReference type="Pfam" id="PF04321"/>
    </source>
</evidence>
<comment type="caution">
    <text evidence="5">The sequence shown here is derived from an EMBL/GenBank/DDBJ whole genome shotgun (WGS) entry which is preliminary data.</text>
</comment>
<dbReference type="RefSeq" id="WP_069966685.1">
    <property type="nucleotide sequence ID" value="NZ_CM124774.1"/>
</dbReference>